<dbReference type="EMBL" id="AVOT02032301">
    <property type="protein sequence ID" value="MBW0526050.1"/>
    <property type="molecule type" value="Genomic_DNA"/>
</dbReference>
<gene>
    <name evidence="2" type="ORF">O181_065765</name>
</gene>
<name>A0A9Q3EMS9_9BASI</name>
<reference evidence="2" key="1">
    <citation type="submission" date="2021-03" db="EMBL/GenBank/DDBJ databases">
        <title>Draft genome sequence of rust myrtle Austropuccinia psidii MF-1, a brazilian biotype.</title>
        <authorList>
            <person name="Quecine M.C."/>
            <person name="Pachon D.M.R."/>
            <person name="Bonatelli M.L."/>
            <person name="Correr F.H."/>
            <person name="Franceschini L.M."/>
            <person name="Leite T.F."/>
            <person name="Margarido G.R.A."/>
            <person name="Almeida C.A."/>
            <person name="Ferrarezi J.A."/>
            <person name="Labate C.A."/>
        </authorList>
    </citation>
    <scope>NUCLEOTIDE SEQUENCE</scope>
    <source>
        <strain evidence="2">MF-1</strain>
    </source>
</reference>
<accession>A0A9Q3EMS9</accession>
<sequence>MKEFPTENSGNIPVSVQELVYGGKISGVGTSTKPLDRDNELLFSSKEALRPRKGRGSSEGLETHVLQRKSPKDKSFVEKPKHFFRGSEGRVGPKGQKPSRSSSSLHKCKTRACKPQSEIRRARKRQRGRKIPSGTSLTLRATEFQRGKRHQCTMCSIWQECLWNSKSRRRKE</sequence>
<proteinExistence type="predicted"/>
<evidence type="ECO:0000256" key="1">
    <source>
        <dbReference type="SAM" id="MobiDB-lite"/>
    </source>
</evidence>
<dbReference type="AlphaFoldDB" id="A0A9Q3EMS9"/>
<organism evidence="2 3">
    <name type="scientific">Austropuccinia psidii MF-1</name>
    <dbReference type="NCBI Taxonomy" id="1389203"/>
    <lineage>
        <taxon>Eukaryota</taxon>
        <taxon>Fungi</taxon>
        <taxon>Dikarya</taxon>
        <taxon>Basidiomycota</taxon>
        <taxon>Pucciniomycotina</taxon>
        <taxon>Pucciniomycetes</taxon>
        <taxon>Pucciniales</taxon>
        <taxon>Sphaerophragmiaceae</taxon>
        <taxon>Austropuccinia</taxon>
    </lineage>
</organism>
<evidence type="ECO:0000313" key="2">
    <source>
        <dbReference type="EMBL" id="MBW0526050.1"/>
    </source>
</evidence>
<feature type="region of interest" description="Disordered" evidence="1">
    <location>
        <begin position="25"/>
        <end position="136"/>
    </location>
</feature>
<protein>
    <submittedName>
        <fullName evidence="2">Uncharacterized protein</fullName>
    </submittedName>
</protein>
<keyword evidence="3" id="KW-1185">Reference proteome</keyword>
<comment type="caution">
    <text evidence="2">The sequence shown here is derived from an EMBL/GenBank/DDBJ whole genome shotgun (WGS) entry which is preliminary data.</text>
</comment>
<feature type="compositionally biased region" description="Basic residues" evidence="1">
    <location>
        <begin position="121"/>
        <end position="130"/>
    </location>
</feature>
<dbReference type="Proteomes" id="UP000765509">
    <property type="component" value="Unassembled WGS sequence"/>
</dbReference>
<feature type="compositionally biased region" description="Basic and acidic residues" evidence="1">
    <location>
        <begin position="70"/>
        <end position="88"/>
    </location>
</feature>
<evidence type="ECO:0000313" key="3">
    <source>
        <dbReference type="Proteomes" id="UP000765509"/>
    </source>
</evidence>